<protein>
    <submittedName>
        <fullName evidence="3">Prolyl oligopeptidase family serine peptidase</fullName>
    </submittedName>
</protein>
<evidence type="ECO:0000313" key="3">
    <source>
        <dbReference type="EMBL" id="MBW8688159.1"/>
    </source>
</evidence>
<accession>A0ABS7GKB5</accession>
<keyword evidence="4" id="KW-1185">Reference proteome</keyword>
<name>A0ABS7GKB5_9BACT</name>
<evidence type="ECO:0000259" key="2">
    <source>
        <dbReference type="Pfam" id="PF00326"/>
    </source>
</evidence>
<dbReference type="RefSeq" id="WP_220253479.1">
    <property type="nucleotide sequence ID" value="NZ_JAICCF010000006.1"/>
</dbReference>
<dbReference type="PANTHER" id="PTHR42776">
    <property type="entry name" value="SERINE PEPTIDASE S9 FAMILY MEMBER"/>
    <property type="match status" value="1"/>
</dbReference>
<evidence type="ECO:0000313" key="4">
    <source>
        <dbReference type="Proteomes" id="UP000812961"/>
    </source>
</evidence>
<dbReference type="InterPro" id="IPR001375">
    <property type="entry name" value="Peptidase_S9_cat"/>
</dbReference>
<dbReference type="SUPFAM" id="SSF82171">
    <property type="entry name" value="DPP6 N-terminal domain-like"/>
    <property type="match status" value="1"/>
</dbReference>
<dbReference type="Proteomes" id="UP000812961">
    <property type="component" value="Unassembled WGS sequence"/>
</dbReference>
<organism evidence="3 4">
    <name type="scientific">Chitinophaga rhizophila</name>
    <dbReference type="NCBI Taxonomy" id="2866212"/>
    <lineage>
        <taxon>Bacteria</taxon>
        <taxon>Pseudomonadati</taxon>
        <taxon>Bacteroidota</taxon>
        <taxon>Chitinophagia</taxon>
        <taxon>Chitinophagales</taxon>
        <taxon>Chitinophagaceae</taxon>
        <taxon>Chitinophaga</taxon>
    </lineage>
</organism>
<evidence type="ECO:0000256" key="1">
    <source>
        <dbReference type="ARBA" id="ARBA00022801"/>
    </source>
</evidence>
<gene>
    <name evidence="3" type="ORF">K1Y79_27735</name>
</gene>
<reference evidence="3 4" key="1">
    <citation type="submission" date="2021-08" db="EMBL/GenBank/DDBJ databases">
        <title>The genome sequence of Chitinophaga sp. B61.</title>
        <authorList>
            <person name="Zhang X."/>
        </authorList>
    </citation>
    <scope>NUCLEOTIDE SEQUENCE [LARGE SCALE GENOMIC DNA]</scope>
    <source>
        <strain evidence="3 4">B61</strain>
    </source>
</reference>
<keyword evidence="1" id="KW-0378">Hydrolase</keyword>
<sequence>MVKIFIVLILFTGTSHSIAQIKRIDTDAIKSWLRLETYEISNNGNYVWYRYGSEMIGSTLVLCDLKNGSTHKFDKVSYSKFADNNQYLIFIRNAELNILSLNGGARQTVNNVSPVGYYTTGNWISYNKNDTLYIRNLITGKEKEYILAKSLIFDKSGSLALLKFPNYLKLVDLINQTEKVLTYGHIGTISFDDDGHQVAFLVEKNDTLSIGYYHVGLKNGMYKSINPIVGLQDAYVALNSPLTFSQDGNYLFFNVKAKDGIQNKDSVITAQVDIWNYKDIFLQSQQIIDLSTYKDRTYQAVIATKFTNSKVIQIENDSFELSFPPGNKFAIRNNVFNRSELYWNNVKIPSYQLLSFKTNEICILPINGSCATNIMLSPNEMFVTWFDQYEGAYYSYEISSKKVTEIGADVKHFLVERTMNRTYPIHYGIGGWLKGDESLLIYDKYDSWKVDPRGRKKSCNINKYYGRNNNIEFRLVKSYNEGERKYINRSEILETGFHCDKKNNVFAKADLTQKRLSFFEPKIPGTYYNPIVSEYPIKRSKDKELFILSFQTDSFAPNVCVTTDFKTYNILSDIHPEKQYKWLTAELVNWNIDNNKLGTGILYKPSDFDSLKKYPVIFNYYEYRSYERYKFLAPALSSGELNIPWYVNNGYLVFVPDIFFRVGSTAEDILKTITSAVQILSRRCYIDTSKLGLQGHSFGGFETNLIIANSNLFAAAQESAGIVDPVSWYGDVGFGGRSHAAQYEVGQSNFGATPWDNVDVYLKNSPILKAKDISTPLLIMHNNLDDAVSFKQALQMFTALRRLCKPTWLLQYDGEDHTINQTDNKLDFTIRQQQFFDFYLKDAKKPVWMIESIPASQKGIRSGLSYSL</sequence>
<dbReference type="InterPro" id="IPR029058">
    <property type="entry name" value="AB_hydrolase_fold"/>
</dbReference>
<feature type="domain" description="Peptidase S9 prolyl oligopeptidase catalytic" evidence="2">
    <location>
        <begin position="673"/>
        <end position="841"/>
    </location>
</feature>
<dbReference type="Gene3D" id="3.40.50.1820">
    <property type="entry name" value="alpha/beta hydrolase"/>
    <property type="match status" value="1"/>
</dbReference>
<dbReference type="SUPFAM" id="SSF53474">
    <property type="entry name" value="alpha/beta-Hydrolases"/>
    <property type="match status" value="1"/>
</dbReference>
<comment type="caution">
    <text evidence="3">The sequence shown here is derived from an EMBL/GenBank/DDBJ whole genome shotgun (WGS) entry which is preliminary data.</text>
</comment>
<dbReference type="PANTHER" id="PTHR42776:SF27">
    <property type="entry name" value="DIPEPTIDYL PEPTIDASE FAMILY MEMBER 6"/>
    <property type="match status" value="1"/>
</dbReference>
<dbReference type="Pfam" id="PF00326">
    <property type="entry name" value="Peptidase_S9"/>
    <property type="match status" value="1"/>
</dbReference>
<proteinExistence type="predicted"/>
<dbReference type="EMBL" id="JAICCF010000006">
    <property type="protein sequence ID" value="MBW8688159.1"/>
    <property type="molecule type" value="Genomic_DNA"/>
</dbReference>